<dbReference type="InterPro" id="IPR011051">
    <property type="entry name" value="RmlC_Cupin_sf"/>
</dbReference>
<dbReference type="Gene3D" id="2.60.120.10">
    <property type="entry name" value="Jelly Rolls"/>
    <property type="match status" value="1"/>
</dbReference>
<feature type="region of interest" description="Disordered" evidence="1">
    <location>
        <begin position="120"/>
        <end position="143"/>
    </location>
</feature>
<dbReference type="InterPro" id="IPR013096">
    <property type="entry name" value="Cupin_2"/>
</dbReference>
<feature type="domain" description="Cupin type-2" evidence="2">
    <location>
        <begin position="45"/>
        <end position="107"/>
    </location>
</feature>
<proteinExistence type="predicted"/>
<dbReference type="PANTHER" id="PTHR36440">
    <property type="entry name" value="PUTATIVE (AFU_ORTHOLOGUE AFUA_8G07350)-RELATED"/>
    <property type="match status" value="1"/>
</dbReference>
<dbReference type="AlphaFoldDB" id="A0A6J4PFZ8"/>
<evidence type="ECO:0000259" key="2">
    <source>
        <dbReference type="Pfam" id="PF07883"/>
    </source>
</evidence>
<dbReference type="EMBL" id="CADCUV010000089">
    <property type="protein sequence ID" value="CAA9415077.1"/>
    <property type="molecule type" value="Genomic_DNA"/>
</dbReference>
<dbReference type="SUPFAM" id="SSF51182">
    <property type="entry name" value="RmlC-like cupins"/>
    <property type="match status" value="1"/>
</dbReference>
<organism evidence="3">
    <name type="scientific">uncultured Rubrobacteraceae bacterium</name>
    <dbReference type="NCBI Taxonomy" id="349277"/>
    <lineage>
        <taxon>Bacteria</taxon>
        <taxon>Bacillati</taxon>
        <taxon>Actinomycetota</taxon>
        <taxon>Rubrobacteria</taxon>
        <taxon>Rubrobacterales</taxon>
        <taxon>Rubrobacteraceae</taxon>
        <taxon>environmental samples</taxon>
    </lineage>
</organism>
<evidence type="ECO:0000256" key="1">
    <source>
        <dbReference type="SAM" id="MobiDB-lite"/>
    </source>
</evidence>
<sequence>MTTSRTIIRGEGEGERLWFAGGGVHIWKATAEETAGAFLLVEDRMTQGKTTPLHTHPNLDETLIVLEGKILVYAEGTEHRVGPHGVAVALRGDPHAFMVTSESALILFLQTPGNGEAFYRDASEPSTDETDAERPPDFDLLRASAEHHPDIIEILGPPPFEAAREGAAAPGS</sequence>
<protein>
    <submittedName>
        <fullName evidence="3">Cupin 2, conserved barrel domain protein</fullName>
    </submittedName>
</protein>
<reference evidence="3" key="1">
    <citation type="submission" date="2020-02" db="EMBL/GenBank/DDBJ databases">
        <authorList>
            <person name="Meier V. D."/>
        </authorList>
    </citation>
    <scope>NUCLEOTIDE SEQUENCE</scope>
    <source>
        <strain evidence="3">AVDCRST_MAG22</strain>
    </source>
</reference>
<dbReference type="Pfam" id="PF07883">
    <property type="entry name" value="Cupin_2"/>
    <property type="match status" value="1"/>
</dbReference>
<name>A0A6J4PFZ8_9ACTN</name>
<accession>A0A6J4PFZ8</accession>
<dbReference type="PANTHER" id="PTHR36440:SF1">
    <property type="entry name" value="PUTATIVE (AFU_ORTHOLOGUE AFUA_8G07350)-RELATED"/>
    <property type="match status" value="1"/>
</dbReference>
<gene>
    <name evidence="3" type="ORF">AVDCRST_MAG22-2160</name>
</gene>
<dbReference type="InterPro" id="IPR053146">
    <property type="entry name" value="QDO-like"/>
</dbReference>
<feature type="compositionally biased region" description="Basic and acidic residues" evidence="1">
    <location>
        <begin position="132"/>
        <end position="143"/>
    </location>
</feature>
<dbReference type="InterPro" id="IPR014710">
    <property type="entry name" value="RmlC-like_jellyroll"/>
</dbReference>
<evidence type="ECO:0000313" key="3">
    <source>
        <dbReference type="EMBL" id="CAA9415077.1"/>
    </source>
</evidence>